<dbReference type="RefSeq" id="WP_146783567.1">
    <property type="nucleotide sequence ID" value="NZ_CP042434.1"/>
</dbReference>
<proteinExistence type="predicted"/>
<evidence type="ECO:0000313" key="3">
    <source>
        <dbReference type="Proteomes" id="UP000321291"/>
    </source>
</evidence>
<name>A0A5B8VM88_9BACT</name>
<gene>
    <name evidence="2" type="ORF">FSB73_14330</name>
</gene>
<feature type="domain" description="Filamentation induced by cAMP protein Fic-like C-terminal" evidence="1">
    <location>
        <begin position="3"/>
        <end position="57"/>
    </location>
</feature>
<organism evidence="2 3">
    <name type="scientific">Arachidicoccus ginsenosidivorans</name>
    <dbReference type="NCBI Taxonomy" id="496057"/>
    <lineage>
        <taxon>Bacteria</taxon>
        <taxon>Pseudomonadati</taxon>
        <taxon>Bacteroidota</taxon>
        <taxon>Chitinophagia</taxon>
        <taxon>Chitinophagales</taxon>
        <taxon>Chitinophagaceae</taxon>
        <taxon>Arachidicoccus</taxon>
    </lineage>
</organism>
<dbReference type="AlphaFoldDB" id="A0A5B8VM88"/>
<dbReference type="OrthoDB" id="9807907at2"/>
<sequence length="69" mass="7956">MAIFSGEHNRQELQDLLDLSDRKHFREKYLMPAIDAGLVVLVKNENKYSKNAKYKLSPIGLKVKSKNSH</sequence>
<reference evidence="2 3" key="1">
    <citation type="journal article" date="2017" name="Int. J. Syst. Evol. Microbiol.">
        <title>Arachidicoccus ginsenosidivorans sp. nov., with ginsenoside-converting activity isolated from ginseng cultivating soil.</title>
        <authorList>
            <person name="Siddiqi M.Z."/>
            <person name="Aslam Z."/>
            <person name="Im W.T."/>
        </authorList>
    </citation>
    <scope>NUCLEOTIDE SEQUENCE [LARGE SCALE GENOMIC DNA]</scope>
    <source>
        <strain evidence="2 3">Gsoil 809</strain>
    </source>
</reference>
<dbReference type="Pfam" id="PF21247">
    <property type="entry name" value="Fic-like_C"/>
    <property type="match status" value="1"/>
</dbReference>
<accession>A0A5B8VM88</accession>
<dbReference type="EMBL" id="CP042434">
    <property type="protein sequence ID" value="QEC72684.1"/>
    <property type="molecule type" value="Genomic_DNA"/>
</dbReference>
<evidence type="ECO:0000259" key="1">
    <source>
        <dbReference type="Pfam" id="PF21247"/>
    </source>
</evidence>
<protein>
    <recommendedName>
        <fullName evidence="1">Filamentation induced by cAMP protein Fic-like C-terminal domain-containing protein</fullName>
    </recommendedName>
</protein>
<evidence type="ECO:0000313" key="2">
    <source>
        <dbReference type="EMBL" id="QEC72684.1"/>
    </source>
</evidence>
<dbReference type="KEGG" id="agi:FSB73_14330"/>
<dbReference type="InterPro" id="IPR049514">
    <property type="entry name" value="Fic-like_C"/>
</dbReference>
<dbReference type="Proteomes" id="UP000321291">
    <property type="component" value="Chromosome"/>
</dbReference>
<keyword evidence="3" id="KW-1185">Reference proteome</keyword>